<dbReference type="InterPro" id="IPR008557">
    <property type="entry name" value="PhoX"/>
</dbReference>
<proteinExistence type="predicted"/>
<evidence type="ECO:0000256" key="1">
    <source>
        <dbReference type="SAM" id="SignalP"/>
    </source>
</evidence>
<protein>
    <submittedName>
        <fullName evidence="2">DUF839 domain-containing protein</fullName>
    </submittedName>
</protein>
<feature type="signal peptide" evidence="1">
    <location>
        <begin position="1"/>
        <end position="19"/>
    </location>
</feature>
<comment type="caution">
    <text evidence="2">The sequence shown here is derived from an EMBL/GenBank/DDBJ whole genome shotgun (WGS) entry which is preliminary data.</text>
</comment>
<evidence type="ECO:0000313" key="3">
    <source>
        <dbReference type="Proteomes" id="UP001168537"/>
    </source>
</evidence>
<sequence length="96" mass="9617">GVMVLGGTLAAAAVAPAAADPAAAGDAAARPVSGDLATAAFTPVRPNRRDAVVTPSGFDHDVVIRWGDGVVAGAPAFDVRRQSPEAAKQQFGYNCD</sequence>
<dbReference type="Proteomes" id="UP001168537">
    <property type="component" value="Unassembled WGS sequence"/>
</dbReference>
<accession>A0ABT8EZS1</accession>
<feature type="chain" id="PRO_5046548898" evidence="1">
    <location>
        <begin position="20"/>
        <end position="96"/>
    </location>
</feature>
<dbReference type="RefSeq" id="WP_300963009.1">
    <property type="nucleotide sequence ID" value="NZ_JAUHJR010000111.1"/>
</dbReference>
<feature type="non-terminal residue" evidence="2">
    <location>
        <position position="96"/>
    </location>
</feature>
<dbReference type="Pfam" id="PF05787">
    <property type="entry name" value="PhoX"/>
    <property type="match status" value="1"/>
</dbReference>
<organism evidence="2 3">
    <name type="scientific">Nocardioides abyssi</name>
    <dbReference type="NCBI Taxonomy" id="3058370"/>
    <lineage>
        <taxon>Bacteria</taxon>
        <taxon>Bacillati</taxon>
        <taxon>Actinomycetota</taxon>
        <taxon>Actinomycetes</taxon>
        <taxon>Propionibacteriales</taxon>
        <taxon>Nocardioidaceae</taxon>
        <taxon>Nocardioides</taxon>
    </lineage>
</organism>
<name>A0ABT8EZS1_9ACTN</name>
<keyword evidence="1" id="KW-0732">Signal</keyword>
<reference evidence="2" key="1">
    <citation type="submission" date="2023-06" db="EMBL/GenBank/DDBJ databases">
        <title>Draft genome sequence of Nocardioides sp. SOB72.</title>
        <authorList>
            <person name="Zhang G."/>
        </authorList>
    </citation>
    <scope>NUCLEOTIDE SEQUENCE</scope>
    <source>
        <strain evidence="2">SOB72</strain>
    </source>
</reference>
<keyword evidence="3" id="KW-1185">Reference proteome</keyword>
<gene>
    <name evidence="2" type="ORF">QWY29_20130</name>
</gene>
<feature type="non-terminal residue" evidence="2">
    <location>
        <position position="1"/>
    </location>
</feature>
<dbReference type="EMBL" id="JAUHJR010000111">
    <property type="protein sequence ID" value="MDN4163678.1"/>
    <property type="molecule type" value="Genomic_DNA"/>
</dbReference>
<evidence type="ECO:0000313" key="2">
    <source>
        <dbReference type="EMBL" id="MDN4163678.1"/>
    </source>
</evidence>